<name>A0A0R2JM00_9LACO</name>
<feature type="binding site" evidence="1">
    <location>
        <position position="184"/>
    </location>
    <ligand>
        <name>Zn(2+)</name>
        <dbReference type="ChEBI" id="CHEBI:29105"/>
    </ligand>
</feature>
<sequence length="187" mass="21835">MKNHTKIRCTWANTNDELMQKYHDEVWGKPVHNNQQLFELLSLELMQSGLSWKTILHKQQNFEKAFYNFDYHQVAKMEQQIPDLLQNTGIIRNKRKINAIIQNAKMMEQLEKQGTNFSELLWQFVNHEPIINSVKNHTDIPNTTDLATKISKHLKSIGFSFTGPVVIYSLMQACGMVNDHENDCFAK</sequence>
<feature type="binding site" evidence="1">
    <location>
        <position position="180"/>
    </location>
    <ligand>
        <name>Zn(2+)</name>
        <dbReference type="ChEBI" id="CHEBI:29105"/>
    </ligand>
</feature>
<dbReference type="Gene3D" id="1.10.340.30">
    <property type="entry name" value="Hypothetical protein, domain 2"/>
    <property type="match status" value="1"/>
</dbReference>
<keyword evidence="1" id="KW-0479">Metal-binding</keyword>
<evidence type="ECO:0000313" key="2">
    <source>
        <dbReference type="EMBL" id="KRN78239.1"/>
    </source>
</evidence>
<evidence type="ECO:0000256" key="1">
    <source>
        <dbReference type="PIRSR" id="PIRSR605019-1"/>
    </source>
</evidence>
<dbReference type="GO" id="GO:0008725">
    <property type="term" value="F:DNA-3-methyladenine glycosylase activity"/>
    <property type="evidence" value="ECO:0007669"/>
    <property type="project" value="InterPro"/>
</dbReference>
<dbReference type="InterPro" id="IPR052891">
    <property type="entry name" value="DNA-3mA_glycosylase"/>
</dbReference>
<dbReference type="Pfam" id="PF03352">
    <property type="entry name" value="Adenine_glyco"/>
    <property type="match status" value="1"/>
</dbReference>
<organism evidence="2 3">
    <name type="scientific">Fructilactobacillus lindneri DSM 20690 = JCM 11027</name>
    <dbReference type="NCBI Taxonomy" id="1122148"/>
    <lineage>
        <taxon>Bacteria</taxon>
        <taxon>Bacillati</taxon>
        <taxon>Bacillota</taxon>
        <taxon>Bacilli</taxon>
        <taxon>Lactobacillales</taxon>
        <taxon>Lactobacillaceae</taxon>
        <taxon>Fructilactobacillus</taxon>
    </lineage>
</organism>
<dbReference type="InterPro" id="IPR011257">
    <property type="entry name" value="DNA_glycosylase"/>
</dbReference>
<feature type="binding site" evidence="1">
    <location>
        <position position="23"/>
    </location>
    <ligand>
        <name>Zn(2+)</name>
        <dbReference type="ChEBI" id="CHEBI:29105"/>
    </ligand>
</feature>
<comment type="caution">
    <text evidence="2">The sequence shown here is derived from an EMBL/GenBank/DDBJ whole genome shotgun (WGS) entry which is preliminary data.</text>
</comment>
<feature type="binding site" evidence="1">
    <location>
        <position position="9"/>
    </location>
    <ligand>
        <name>Zn(2+)</name>
        <dbReference type="ChEBI" id="CHEBI:29105"/>
    </ligand>
</feature>
<keyword evidence="1" id="KW-0862">Zinc</keyword>
<dbReference type="STRING" id="53444.AYR59_01670"/>
<dbReference type="GeneID" id="61249590"/>
<accession>A0A0R2JM00</accession>
<dbReference type="RefSeq" id="WP_054646528.1">
    <property type="nucleotide sequence ID" value="NZ_FUXS01000003.1"/>
</dbReference>
<dbReference type="AlphaFoldDB" id="A0A0R2JM00"/>
<proteinExistence type="predicted"/>
<dbReference type="GO" id="GO:0046872">
    <property type="term" value="F:metal ion binding"/>
    <property type="evidence" value="ECO:0007669"/>
    <property type="project" value="UniProtKB-KW"/>
</dbReference>
<evidence type="ECO:0008006" key="4">
    <source>
        <dbReference type="Google" id="ProtNLM"/>
    </source>
</evidence>
<dbReference type="EMBL" id="JQBT01000036">
    <property type="protein sequence ID" value="KRN78239.1"/>
    <property type="molecule type" value="Genomic_DNA"/>
</dbReference>
<dbReference type="InterPro" id="IPR005019">
    <property type="entry name" value="Adenine_glyco"/>
</dbReference>
<dbReference type="PANTHER" id="PTHR30037:SF4">
    <property type="entry name" value="DNA-3-METHYLADENINE GLYCOSYLASE I"/>
    <property type="match status" value="1"/>
</dbReference>
<dbReference type="PANTHER" id="PTHR30037">
    <property type="entry name" value="DNA-3-METHYLADENINE GLYCOSYLASE 1"/>
    <property type="match status" value="1"/>
</dbReference>
<evidence type="ECO:0000313" key="3">
    <source>
        <dbReference type="Proteomes" id="UP000051565"/>
    </source>
</evidence>
<dbReference type="GO" id="GO:0006284">
    <property type="term" value="P:base-excision repair"/>
    <property type="evidence" value="ECO:0007669"/>
    <property type="project" value="InterPro"/>
</dbReference>
<dbReference type="SUPFAM" id="SSF48150">
    <property type="entry name" value="DNA-glycosylase"/>
    <property type="match status" value="1"/>
</dbReference>
<reference evidence="2 3" key="1">
    <citation type="journal article" date="2015" name="Genome Announc.">
        <title>Expanding the biotechnology potential of lactobacilli through comparative genomics of 213 strains and associated genera.</title>
        <authorList>
            <person name="Sun Z."/>
            <person name="Harris H.M."/>
            <person name="McCann A."/>
            <person name="Guo C."/>
            <person name="Argimon S."/>
            <person name="Zhang W."/>
            <person name="Yang X."/>
            <person name="Jeffery I.B."/>
            <person name="Cooney J.C."/>
            <person name="Kagawa T.F."/>
            <person name="Liu W."/>
            <person name="Song Y."/>
            <person name="Salvetti E."/>
            <person name="Wrobel A."/>
            <person name="Rasinkangas P."/>
            <person name="Parkhill J."/>
            <person name="Rea M.C."/>
            <person name="O'Sullivan O."/>
            <person name="Ritari J."/>
            <person name="Douillard F.P."/>
            <person name="Paul Ross R."/>
            <person name="Yang R."/>
            <person name="Briner A.E."/>
            <person name="Felis G.E."/>
            <person name="de Vos W.M."/>
            <person name="Barrangou R."/>
            <person name="Klaenhammer T.R."/>
            <person name="Caufield P.W."/>
            <person name="Cui Y."/>
            <person name="Zhang H."/>
            <person name="O'Toole P.W."/>
        </authorList>
    </citation>
    <scope>NUCLEOTIDE SEQUENCE [LARGE SCALE GENOMIC DNA]</scope>
    <source>
        <strain evidence="2 3">DSM 20690</strain>
    </source>
</reference>
<protein>
    <recommendedName>
        <fullName evidence="4">DNA-3-methyladenine glycosylase I</fullName>
    </recommendedName>
</protein>
<dbReference type="Proteomes" id="UP000051565">
    <property type="component" value="Unassembled WGS sequence"/>
</dbReference>
<gene>
    <name evidence="2" type="ORF">IV52_GL001373</name>
</gene>
<dbReference type="PATRIC" id="fig|1122148.6.peg.1411"/>
<dbReference type="OrthoDB" id="9807664at2"/>
<keyword evidence="3" id="KW-1185">Reference proteome</keyword>